<evidence type="ECO:0000313" key="2">
    <source>
        <dbReference type="EMBL" id="CAK9868123.1"/>
    </source>
</evidence>
<keyword evidence="3" id="KW-1185">Reference proteome</keyword>
<dbReference type="PANTHER" id="PTHR47679">
    <property type="entry name" value="PROTEIN TORNADO 1"/>
    <property type="match status" value="1"/>
</dbReference>
<dbReference type="InterPro" id="IPR001611">
    <property type="entry name" value="Leu-rich_rpt"/>
</dbReference>
<dbReference type="Gene3D" id="3.40.50.300">
    <property type="entry name" value="P-loop containing nucleotide triphosphate hydrolases"/>
    <property type="match status" value="1"/>
</dbReference>
<proteinExistence type="predicted"/>
<gene>
    <name evidence="2" type="ORF">CSSPJE1EN2_LOCUS11118</name>
</gene>
<reference evidence="2" key="1">
    <citation type="submission" date="2024-03" db="EMBL/GenBank/DDBJ databases">
        <authorList>
            <consortium name="ELIXIR-Norway"/>
            <consortium name="Elixir Norway"/>
        </authorList>
    </citation>
    <scope>NUCLEOTIDE SEQUENCE</scope>
</reference>
<dbReference type="Pfam" id="PF13516">
    <property type="entry name" value="LRR_6"/>
    <property type="match status" value="1"/>
</dbReference>
<sequence length="1454" mass="164317">MESEGLTLAVDAADTGQARSTSECGQSSCEQTAQEILPVNIIVQGEMFHQPGRILSEESQGSVESDRLSTLDPLIHNDMPASPPQNHPVYLWEFGEEQRGSIEEAIRCLDESQPENLDFQFEREVDGCDEAYKEHRHQFIDAVSTCQSLKNLIIGAGDRTLKIEEVQRLCQNLPPALNLLTLHGSFDYDVVQIVCEMMANNCVLKNLSLEITVEGRMSSAGASLGSMLAINSTLDSLELFNTDLGPNGVEALLQPLTGHATARPLNKSLTHLFIGGSDIPWEEGAGEAIAHMLRTNDTLTHFSILEGNGLEPSDVCKILESLQKNQTLLSLSLRECKGVKGPDVSAKMMDLFRMNRSLTHIDLMDTPLEPSDVCKILESLQNNQTLLYLSLAHCEGVKGPDVSAKMMDLFRMNRSLTNINLGWTPLEQSDVCQILESLQKNETLRYLELAWCEGVKGPDVLAKMMDLIRMHPCLMKIRLDATPLEREGQAAQVQAQLENNAKDYMAVLRGMPRVPPKFVRVFLCGNAYSGKTTLGRSMKRAFASGCGPNLFVPLMEVIELRKPLKFCSNDPDEWSKRTRGIEINVLLDEENQKISLWDLAGQEEYHAFHDMMMPDLSSQGNVSFFLLVCNPFEREFGERKSPETIKEELRSWLRFISSNTKRSFNFPPHITIVITNADKGFIHKELLEADVKELANQFRDYINLSPKLHSINAHSSRQAKVVVENVTTTCSNVLHKLPHVFEACVNVQHGLSNWIKEHPYQPIVAMETFKNDIVAKKEPRLQPMSPMDAHDKHLNPHEAVALFLHDAGEIIYFKDENFVVVNPHWFCHQVMGHLIQLQRHVKESQLTSTIHDGLITVNRVECLLKLSLKNATRWAGTNEVNIFQNLIQLMIKMDLAYKDDMVDHPRNHVATLHSTDKLFVPVTLELQDVVAKGERRLQWSIKCDQQDIYIGRRLQCRDEDVTTLTSGFFPRVQVVLKRYFDDLNMGALCDNNKNLMNICVNGLEIFVELSGNEMPGHVFIDILVKSSKNEIQTIQIVHDHVLSRIEHLCNSPQGCQGVTLMRGVLRPKAVKNLLLCKNRTKQVALVEDLKMELLATNLDLELVHPWPQVDVQGNDFLNKSMEDKVATLLGEVATHDVFEQHLRGLKDVEININNLPSVEQESEHTRGETFQSGDFRMSLQEPTNLEQLIRDSMRVELRSSEERIVARISTKLEEVFEKTKQEIKYMEEGLYKRLTNKLDGMTKLLFQLHQQQIPCYAFFTTGGTTQQRRLVDRLMGIEVVYLHFLCEDIDGIHVVDDQKGDEIRCVKDENMHKIAHLVIVGFKIVLILSKVAAHVLGGVGNLVPNFAQGLALAYDAQDITDCIKDPKIHGGAILGQSNTSHLPTARDALVEKHKVATQWLVDFLKRKNISKLFALSRVKYLKLDNSHGDFSTIRWVCLHHRQEGLKKGTLEDCP</sequence>
<feature type="region of interest" description="Disordered" evidence="1">
    <location>
        <begin position="1"/>
        <end position="26"/>
    </location>
</feature>
<evidence type="ECO:0000256" key="1">
    <source>
        <dbReference type="SAM" id="MobiDB-lite"/>
    </source>
</evidence>
<name>A0ABP1B037_9BRYO</name>
<evidence type="ECO:0000313" key="3">
    <source>
        <dbReference type="Proteomes" id="UP001497522"/>
    </source>
</evidence>
<dbReference type="SUPFAM" id="SSF52540">
    <property type="entry name" value="P-loop containing nucleoside triphosphate hydrolases"/>
    <property type="match status" value="1"/>
</dbReference>
<protein>
    <recommendedName>
        <fullName evidence="4">C-terminal of Roc (COR) domain-containing protein</fullName>
    </recommendedName>
</protein>
<dbReference type="Proteomes" id="UP001497522">
    <property type="component" value="Chromosome 18"/>
</dbReference>
<feature type="compositionally biased region" description="Polar residues" evidence="1">
    <location>
        <begin position="17"/>
        <end position="26"/>
    </location>
</feature>
<accession>A0ABP1B037</accession>
<dbReference type="EMBL" id="OZ023719">
    <property type="protein sequence ID" value="CAK9868123.1"/>
    <property type="molecule type" value="Genomic_DNA"/>
</dbReference>
<dbReference type="SUPFAM" id="SSF52047">
    <property type="entry name" value="RNI-like"/>
    <property type="match status" value="1"/>
</dbReference>
<organism evidence="2 3">
    <name type="scientific">Sphagnum jensenii</name>
    <dbReference type="NCBI Taxonomy" id="128206"/>
    <lineage>
        <taxon>Eukaryota</taxon>
        <taxon>Viridiplantae</taxon>
        <taxon>Streptophyta</taxon>
        <taxon>Embryophyta</taxon>
        <taxon>Bryophyta</taxon>
        <taxon>Sphagnophytina</taxon>
        <taxon>Sphagnopsida</taxon>
        <taxon>Sphagnales</taxon>
        <taxon>Sphagnaceae</taxon>
        <taxon>Sphagnum</taxon>
    </lineage>
</organism>
<dbReference type="Gene3D" id="3.80.10.10">
    <property type="entry name" value="Ribonuclease Inhibitor"/>
    <property type="match status" value="2"/>
</dbReference>
<dbReference type="InterPro" id="IPR032675">
    <property type="entry name" value="LRR_dom_sf"/>
</dbReference>
<dbReference type="PANTHER" id="PTHR47679:SF1">
    <property type="entry name" value="PROTEIN TORNADO 1"/>
    <property type="match status" value="1"/>
</dbReference>
<evidence type="ECO:0008006" key="4">
    <source>
        <dbReference type="Google" id="ProtNLM"/>
    </source>
</evidence>
<dbReference type="InterPro" id="IPR027417">
    <property type="entry name" value="P-loop_NTPase"/>
</dbReference>